<evidence type="ECO:0000313" key="2">
    <source>
        <dbReference type="Proteomes" id="UP000191153"/>
    </source>
</evidence>
<dbReference type="RefSeq" id="WP_078694076.1">
    <property type="nucleotide sequence ID" value="NZ_FUWX01000011.1"/>
</dbReference>
<organism evidence="1 2">
    <name type="scientific">Cetobacterium ceti</name>
    <dbReference type="NCBI Taxonomy" id="180163"/>
    <lineage>
        <taxon>Bacteria</taxon>
        <taxon>Fusobacteriati</taxon>
        <taxon>Fusobacteriota</taxon>
        <taxon>Fusobacteriia</taxon>
        <taxon>Fusobacteriales</taxon>
        <taxon>Fusobacteriaceae</taxon>
        <taxon>Cetobacterium</taxon>
    </lineage>
</organism>
<keyword evidence="2" id="KW-1185">Reference proteome</keyword>
<accession>A0A1T4NMD7</accession>
<protein>
    <submittedName>
        <fullName evidence="1">Uncharacterized protein</fullName>
    </submittedName>
</protein>
<sequence length="568" mass="66805">MYFNDFINYLNSLHNASGNNKNAIAENQILNNFYSDIMVKRPLGDFLLNKLKEENLTIILTGHAGDGKTSLLYQLLKSIGEIKEKTPLEKFATVTLDNKPLMYIKDMSELDRQEQNSLMEKGLETSLIYGSSIIISNTGPLIRVLKEVLNKEDIENDILERMDLNDGKFLKNIPYKIMIINIAKLDNTDFIYEFLKNISQNKFLEDIEDNHKNSFIFNNLKLINENLYKVSSFITNFYRNAYERGDRFTLRQIIAHITYSITCNYNLENSFNKDFLYHNIFNNFFGYNGDSINNDAKQIKGIEKLISMNLDGKKIYKEDYIFIDSSFDNFIDSLNIKDYWVKQLNNSVDSTREEIFEKSKISRKFIRRALFFFNNFNKEEEISFYNSIFSNNFSMYIDSKYNCDFPIKEKNELEKIIKEGLFKLYTGFTMKRENSIYLTLKRDGEYIQNIQLILGELDKRKVKIIHDIKKDLFNNRDFGHLFINLKDTNTKIPLNLPIIEYFTNLKNGIINTNVDPQLNNGIDKIKFKILNLYKYDEDENMQFLILTNKGSKVIEMTIDNDENTIIVD</sequence>
<gene>
    <name evidence="1" type="ORF">SAMN02745174_01590</name>
</gene>
<dbReference type="OrthoDB" id="9801841at2"/>
<dbReference type="STRING" id="180163.SAMN02745174_01590"/>
<proteinExistence type="predicted"/>
<evidence type="ECO:0000313" key="1">
    <source>
        <dbReference type="EMBL" id="SJZ80429.1"/>
    </source>
</evidence>
<dbReference type="AlphaFoldDB" id="A0A1T4NMD7"/>
<dbReference type="EMBL" id="FUWX01000011">
    <property type="protein sequence ID" value="SJZ80429.1"/>
    <property type="molecule type" value="Genomic_DNA"/>
</dbReference>
<dbReference type="SUPFAM" id="SSF52540">
    <property type="entry name" value="P-loop containing nucleoside triphosphate hydrolases"/>
    <property type="match status" value="1"/>
</dbReference>
<name>A0A1T4NMD7_9FUSO</name>
<dbReference type="InterPro" id="IPR027417">
    <property type="entry name" value="P-loop_NTPase"/>
</dbReference>
<reference evidence="1 2" key="1">
    <citation type="submission" date="2017-02" db="EMBL/GenBank/DDBJ databases">
        <authorList>
            <person name="Peterson S.W."/>
        </authorList>
    </citation>
    <scope>NUCLEOTIDE SEQUENCE [LARGE SCALE GENOMIC DNA]</scope>
    <source>
        <strain evidence="1 2">ATCC 700028</strain>
    </source>
</reference>
<dbReference type="Proteomes" id="UP000191153">
    <property type="component" value="Unassembled WGS sequence"/>
</dbReference>